<dbReference type="AlphaFoldDB" id="A0A9N7UYA5"/>
<evidence type="ECO:0000313" key="2">
    <source>
        <dbReference type="EMBL" id="CAB1438698.1"/>
    </source>
</evidence>
<evidence type="ECO:0000313" key="3">
    <source>
        <dbReference type="Proteomes" id="UP001153269"/>
    </source>
</evidence>
<organism evidence="2 3">
    <name type="scientific">Pleuronectes platessa</name>
    <name type="common">European plaice</name>
    <dbReference type="NCBI Taxonomy" id="8262"/>
    <lineage>
        <taxon>Eukaryota</taxon>
        <taxon>Metazoa</taxon>
        <taxon>Chordata</taxon>
        <taxon>Craniata</taxon>
        <taxon>Vertebrata</taxon>
        <taxon>Euteleostomi</taxon>
        <taxon>Actinopterygii</taxon>
        <taxon>Neopterygii</taxon>
        <taxon>Teleostei</taxon>
        <taxon>Neoteleostei</taxon>
        <taxon>Acanthomorphata</taxon>
        <taxon>Carangaria</taxon>
        <taxon>Pleuronectiformes</taxon>
        <taxon>Pleuronectoidei</taxon>
        <taxon>Pleuronectidae</taxon>
        <taxon>Pleuronectes</taxon>
    </lineage>
</organism>
<dbReference type="Pfam" id="PF13895">
    <property type="entry name" value="Ig_2"/>
    <property type="match status" value="1"/>
</dbReference>
<feature type="domain" description="Ig-like" evidence="1">
    <location>
        <begin position="107"/>
        <end position="182"/>
    </location>
</feature>
<accession>A0A9N7UYA5</accession>
<dbReference type="PANTHER" id="PTHR46013">
    <property type="entry name" value="VASCULAR CELL ADHESION MOLECULE 1"/>
    <property type="match status" value="1"/>
</dbReference>
<protein>
    <recommendedName>
        <fullName evidence="1">Ig-like domain-containing protein</fullName>
    </recommendedName>
</protein>
<dbReference type="InterPro" id="IPR003598">
    <property type="entry name" value="Ig_sub2"/>
</dbReference>
<dbReference type="PROSITE" id="PS50835">
    <property type="entry name" value="IG_LIKE"/>
    <property type="match status" value="1"/>
</dbReference>
<dbReference type="SMART" id="SM00409">
    <property type="entry name" value="IG"/>
    <property type="match status" value="1"/>
</dbReference>
<dbReference type="InterPro" id="IPR003599">
    <property type="entry name" value="Ig_sub"/>
</dbReference>
<dbReference type="CDD" id="cd00096">
    <property type="entry name" value="Ig"/>
    <property type="match status" value="1"/>
</dbReference>
<dbReference type="InterPro" id="IPR007110">
    <property type="entry name" value="Ig-like_dom"/>
</dbReference>
<name>A0A9N7UYA5_PLEPL</name>
<reference evidence="2" key="1">
    <citation type="submission" date="2020-03" db="EMBL/GenBank/DDBJ databases">
        <authorList>
            <person name="Weist P."/>
        </authorList>
    </citation>
    <scope>NUCLEOTIDE SEQUENCE</scope>
</reference>
<dbReference type="InterPro" id="IPR036179">
    <property type="entry name" value="Ig-like_dom_sf"/>
</dbReference>
<dbReference type="SUPFAM" id="SSF48726">
    <property type="entry name" value="Immunoglobulin"/>
    <property type="match status" value="1"/>
</dbReference>
<dbReference type="PANTHER" id="PTHR46013:SF4">
    <property type="entry name" value="B-CELL RECEPTOR CD22-RELATED"/>
    <property type="match status" value="1"/>
</dbReference>
<keyword evidence="3" id="KW-1185">Reference proteome</keyword>
<sequence length="189" mass="21043">MPRNYTRKTTWGQTPLAEMESAAAEVMQGKKSLRKAGRDRNIDKTTLKRFIKKKEKGKVKSVAWGAVAENGREVHGETSPTFRGFLHPENNYSCAYEHHHSSPVYAPKVPLVQLSQPGDILKDSSVSLTCSSDANPPPAYTWYKENQALLNRAAQLVFRSIPLSDSGEYYCTAENALGKTASKRVLIML</sequence>
<dbReference type="SMART" id="SM00408">
    <property type="entry name" value="IGc2"/>
    <property type="match status" value="1"/>
</dbReference>
<comment type="caution">
    <text evidence="2">The sequence shown here is derived from an EMBL/GenBank/DDBJ whole genome shotgun (WGS) entry which is preliminary data.</text>
</comment>
<gene>
    <name evidence="2" type="ORF">PLEPLA_LOCUS26581</name>
</gene>
<proteinExistence type="predicted"/>
<evidence type="ECO:0000259" key="1">
    <source>
        <dbReference type="PROSITE" id="PS50835"/>
    </source>
</evidence>
<dbReference type="Proteomes" id="UP001153269">
    <property type="component" value="Unassembled WGS sequence"/>
</dbReference>
<dbReference type="InterPro" id="IPR013783">
    <property type="entry name" value="Ig-like_fold"/>
</dbReference>
<dbReference type="EMBL" id="CADEAL010002192">
    <property type="protein sequence ID" value="CAB1438698.1"/>
    <property type="molecule type" value="Genomic_DNA"/>
</dbReference>
<dbReference type="Gene3D" id="2.60.40.10">
    <property type="entry name" value="Immunoglobulins"/>
    <property type="match status" value="1"/>
</dbReference>